<keyword evidence="3" id="KW-1185">Reference proteome</keyword>
<accession>A0A918HTJ4</accession>
<protein>
    <submittedName>
        <fullName evidence="2">Uncharacterized protein</fullName>
    </submittedName>
</protein>
<dbReference type="EMBL" id="BMSA01000067">
    <property type="protein sequence ID" value="GGU00424.1"/>
    <property type="molecule type" value="Genomic_DNA"/>
</dbReference>
<gene>
    <name evidence="2" type="ORF">GCM10010226_91640</name>
</gene>
<evidence type="ECO:0000313" key="2">
    <source>
        <dbReference type="EMBL" id="GGU00424.1"/>
    </source>
</evidence>
<organism evidence="2 3">
    <name type="scientific">Streptomyces phaeofaciens</name>
    <dbReference type="NCBI Taxonomy" id="68254"/>
    <lineage>
        <taxon>Bacteria</taxon>
        <taxon>Bacillati</taxon>
        <taxon>Actinomycetota</taxon>
        <taxon>Actinomycetes</taxon>
        <taxon>Kitasatosporales</taxon>
        <taxon>Streptomycetaceae</taxon>
        <taxon>Streptomyces</taxon>
    </lineage>
</organism>
<feature type="compositionally biased region" description="Basic and acidic residues" evidence="1">
    <location>
        <begin position="103"/>
        <end position="113"/>
    </location>
</feature>
<dbReference type="Proteomes" id="UP000646776">
    <property type="component" value="Unassembled WGS sequence"/>
</dbReference>
<name>A0A918HTJ4_9ACTN</name>
<proteinExistence type="predicted"/>
<reference evidence="2" key="1">
    <citation type="journal article" date="2014" name="Int. J. Syst. Evol. Microbiol.">
        <title>Complete genome sequence of Corynebacterium casei LMG S-19264T (=DSM 44701T), isolated from a smear-ripened cheese.</title>
        <authorList>
            <consortium name="US DOE Joint Genome Institute (JGI-PGF)"/>
            <person name="Walter F."/>
            <person name="Albersmeier A."/>
            <person name="Kalinowski J."/>
            <person name="Ruckert C."/>
        </authorList>
    </citation>
    <scope>NUCLEOTIDE SEQUENCE</scope>
    <source>
        <strain evidence="2">JCM 4125</strain>
    </source>
</reference>
<evidence type="ECO:0000313" key="3">
    <source>
        <dbReference type="Proteomes" id="UP000646776"/>
    </source>
</evidence>
<dbReference type="AlphaFoldDB" id="A0A918HTJ4"/>
<feature type="region of interest" description="Disordered" evidence="1">
    <location>
        <begin position="103"/>
        <end position="135"/>
    </location>
</feature>
<evidence type="ECO:0000256" key="1">
    <source>
        <dbReference type="SAM" id="MobiDB-lite"/>
    </source>
</evidence>
<comment type="caution">
    <text evidence="2">The sequence shown here is derived from an EMBL/GenBank/DDBJ whole genome shotgun (WGS) entry which is preliminary data.</text>
</comment>
<reference evidence="2" key="2">
    <citation type="submission" date="2020-09" db="EMBL/GenBank/DDBJ databases">
        <authorList>
            <person name="Sun Q."/>
            <person name="Ohkuma M."/>
        </authorList>
    </citation>
    <scope>NUCLEOTIDE SEQUENCE</scope>
    <source>
        <strain evidence="2">JCM 4125</strain>
    </source>
</reference>
<sequence length="135" mass="15197">MGSQAWWEGLAKVKWPDVPPSVIARGTWYQQSMHSARWRARLLDLTILVLAAGVPFAVAIKAGNWVVALLGSLIETEVVRYKQALDEYSDEAAGPRISCRTCGEHRRSRDRHLGSAPPPACRPEHEQRQRQWVSV</sequence>